<evidence type="ECO:0000259" key="2">
    <source>
        <dbReference type="Pfam" id="PF25023"/>
    </source>
</evidence>
<dbReference type="InterPro" id="IPR022385">
    <property type="entry name" value="Rhs_assc_core"/>
</dbReference>
<dbReference type="Gene3D" id="2.180.10.10">
    <property type="entry name" value="RHS repeat-associated core"/>
    <property type="match status" value="1"/>
</dbReference>
<evidence type="ECO:0000313" key="4">
    <source>
        <dbReference type="Proteomes" id="UP000179258"/>
    </source>
</evidence>
<name>A0A1G2R2K5_9BACT</name>
<evidence type="ECO:0000313" key="3">
    <source>
        <dbReference type="EMBL" id="OHA66818.1"/>
    </source>
</evidence>
<dbReference type="AlphaFoldDB" id="A0A1G2R2K5"/>
<sequence>MLVHIFVDEYGGILGIFPVTDDFFLWAYAPFVLSSSDISDLYTSHDPTNNASDLEGFWKFDGGYTDSSGNSNTLTAYNSPVFSTDIAFPAGTIITTSTTTYTYATTSAGYANPHAVTQISPPTFSATTTLVYDNNGNLTQSGTTNGTTTYAWDYRNRMTGSATSTQTGTTTYAYDHTDQRIKKVFGNTTNIYVNKFYDLTTSTATSSASTTAYIWVGDVLLAFVEGNGYATSTYFVHPDHLGSTNVVTNSSGNVTQAIDYYPFGTRRINSGPDVSGREFIGQFYDEASALSYLNARYYEGNRGQFLSEDPTHLAIGDAARLQRVTGFSQGYFLSDPQLLNSYSYGRNNPVRFSDPNGNCPWCIPFLVGGVAGGVGTWVGDMLQNRAEVMTGLSVLTPRSSWQEYNAAIATGAITGSVGTARVIYGGIAATLGSLGEDWIGGGDISVGKAVTTGILTTAAGGLFKSVVGESPVEQFIKSKGRYDKLPWAVVKNEIKHAGTGEILPTSGGAIIQQNFSAGVSRNPSQGVSSGSPGSSGGNLNSILGSLSRILSTLSSLLSSWKR</sequence>
<dbReference type="Proteomes" id="UP000179258">
    <property type="component" value="Unassembled WGS sequence"/>
</dbReference>
<dbReference type="Pfam" id="PF25023">
    <property type="entry name" value="TEN_YD-shell"/>
    <property type="match status" value="1"/>
</dbReference>
<dbReference type="EMBL" id="MHTX01000051">
    <property type="protein sequence ID" value="OHA66818.1"/>
    <property type="molecule type" value="Genomic_DNA"/>
</dbReference>
<keyword evidence="1" id="KW-0677">Repeat</keyword>
<organism evidence="3 4">
    <name type="scientific">Candidatus Wildermuthbacteria bacterium RIFCSPHIGHO2_02_FULL_47_17</name>
    <dbReference type="NCBI Taxonomy" id="1802452"/>
    <lineage>
        <taxon>Bacteria</taxon>
        <taxon>Candidatus Wildermuthiibacteriota</taxon>
    </lineage>
</organism>
<dbReference type="PANTHER" id="PTHR32305:SF15">
    <property type="entry name" value="PROTEIN RHSA-RELATED"/>
    <property type="match status" value="1"/>
</dbReference>
<evidence type="ECO:0000256" key="1">
    <source>
        <dbReference type="ARBA" id="ARBA00022737"/>
    </source>
</evidence>
<dbReference type="InterPro" id="IPR050708">
    <property type="entry name" value="T6SS_VgrG/RHS"/>
</dbReference>
<feature type="domain" description="Teneurin-like YD-shell" evidence="2">
    <location>
        <begin position="171"/>
        <end position="349"/>
    </location>
</feature>
<dbReference type="NCBIfam" id="TIGR03696">
    <property type="entry name" value="Rhs_assc_core"/>
    <property type="match status" value="1"/>
</dbReference>
<dbReference type="InterPro" id="IPR056823">
    <property type="entry name" value="TEN-like_YD-shell"/>
</dbReference>
<comment type="caution">
    <text evidence="3">The sequence shown here is derived from an EMBL/GenBank/DDBJ whole genome shotgun (WGS) entry which is preliminary data.</text>
</comment>
<dbReference type="PANTHER" id="PTHR32305">
    <property type="match status" value="1"/>
</dbReference>
<accession>A0A1G2R2K5</accession>
<protein>
    <recommendedName>
        <fullName evidence="2">Teneurin-like YD-shell domain-containing protein</fullName>
    </recommendedName>
</protein>
<gene>
    <name evidence="3" type="ORF">A3D59_00075</name>
</gene>
<proteinExistence type="predicted"/>
<reference evidence="3 4" key="1">
    <citation type="journal article" date="2016" name="Nat. Commun.">
        <title>Thousands of microbial genomes shed light on interconnected biogeochemical processes in an aquifer system.</title>
        <authorList>
            <person name="Anantharaman K."/>
            <person name="Brown C.T."/>
            <person name="Hug L.A."/>
            <person name="Sharon I."/>
            <person name="Castelle C.J."/>
            <person name="Probst A.J."/>
            <person name="Thomas B.C."/>
            <person name="Singh A."/>
            <person name="Wilkins M.J."/>
            <person name="Karaoz U."/>
            <person name="Brodie E.L."/>
            <person name="Williams K.H."/>
            <person name="Hubbard S.S."/>
            <person name="Banfield J.F."/>
        </authorList>
    </citation>
    <scope>NUCLEOTIDE SEQUENCE [LARGE SCALE GENOMIC DNA]</scope>
</reference>